<comment type="caution">
    <text evidence="1">The sequence shown here is derived from an EMBL/GenBank/DDBJ whole genome shotgun (WGS) entry which is preliminary data.</text>
</comment>
<protein>
    <submittedName>
        <fullName evidence="1">Uncharacterized protein</fullName>
    </submittedName>
</protein>
<dbReference type="AlphaFoldDB" id="A0A367L4P1"/>
<sequence>MEGEERWRFRDEETLINEGLSFPLDFGEPSSWYLWDRPAARHTPPHDFRPARFRSEGMQGIAGESCLSFGGGGTLDPGPVIPPFRSSVDVLLFAAGLCIKVRAIRRYRAAEGERRKDGVPSTNYGIKPLIDELRFRMPNTLFALQWFINPL</sequence>
<reference evidence="1 2" key="1">
    <citation type="journal article" date="2015" name="BMC Genomics">
        <title>Insights from the genome of Ophiocordyceps polyrhachis-furcata to pathogenicity and host specificity in insect fungi.</title>
        <authorList>
            <person name="Wichadakul D."/>
            <person name="Kobmoo N."/>
            <person name="Ingsriswang S."/>
            <person name="Tangphatsornruang S."/>
            <person name="Chantasingh D."/>
            <person name="Luangsa-ard J.J."/>
            <person name="Eurwilaichitr L."/>
        </authorList>
    </citation>
    <scope>NUCLEOTIDE SEQUENCE [LARGE SCALE GENOMIC DNA]</scope>
    <source>
        <strain evidence="1 2">BCC 54312</strain>
    </source>
</reference>
<keyword evidence="2" id="KW-1185">Reference proteome</keyword>
<accession>A0A367L4P1</accession>
<gene>
    <name evidence="1" type="ORF">L249_3708</name>
</gene>
<organism evidence="1 2">
    <name type="scientific">Ophiocordyceps polyrhachis-furcata BCC 54312</name>
    <dbReference type="NCBI Taxonomy" id="1330021"/>
    <lineage>
        <taxon>Eukaryota</taxon>
        <taxon>Fungi</taxon>
        <taxon>Dikarya</taxon>
        <taxon>Ascomycota</taxon>
        <taxon>Pezizomycotina</taxon>
        <taxon>Sordariomycetes</taxon>
        <taxon>Hypocreomycetidae</taxon>
        <taxon>Hypocreales</taxon>
        <taxon>Ophiocordycipitaceae</taxon>
        <taxon>Ophiocordyceps</taxon>
    </lineage>
</organism>
<evidence type="ECO:0000313" key="2">
    <source>
        <dbReference type="Proteomes" id="UP000253664"/>
    </source>
</evidence>
<evidence type="ECO:0000313" key="1">
    <source>
        <dbReference type="EMBL" id="RCI09381.1"/>
    </source>
</evidence>
<proteinExistence type="predicted"/>
<name>A0A367L4P1_9HYPO</name>
<dbReference type="EMBL" id="LKCN02000015">
    <property type="protein sequence ID" value="RCI09381.1"/>
    <property type="molecule type" value="Genomic_DNA"/>
</dbReference>
<dbReference type="Proteomes" id="UP000253664">
    <property type="component" value="Unassembled WGS sequence"/>
</dbReference>